<keyword evidence="4" id="KW-0804">Transcription</keyword>
<evidence type="ECO:0000313" key="9">
    <source>
        <dbReference type="Proteomes" id="UP001172681"/>
    </source>
</evidence>
<dbReference type="SUPFAM" id="SSF57701">
    <property type="entry name" value="Zn2/Cys6 DNA-binding domain"/>
    <property type="match status" value="1"/>
</dbReference>
<feature type="compositionally biased region" description="Low complexity" evidence="6">
    <location>
        <begin position="941"/>
        <end position="959"/>
    </location>
</feature>
<dbReference type="Pfam" id="PF00172">
    <property type="entry name" value="Zn_clus"/>
    <property type="match status" value="1"/>
</dbReference>
<dbReference type="Gene3D" id="4.10.240.10">
    <property type="entry name" value="Zn(2)-C6 fungal-type DNA-binding domain"/>
    <property type="match status" value="1"/>
</dbReference>
<dbReference type="EMBL" id="JAPDRN010000013">
    <property type="protein sequence ID" value="KAJ9640837.1"/>
    <property type="molecule type" value="Genomic_DNA"/>
</dbReference>
<keyword evidence="3" id="KW-0238">DNA-binding</keyword>
<dbReference type="Proteomes" id="UP001172681">
    <property type="component" value="Unassembled WGS sequence"/>
</dbReference>
<dbReference type="GO" id="GO:0008270">
    <property type="term" value="F:zinc ion binding"/>
    <property type="evidence" value="ECO:0007669"/>
    <property type="project" value="InterPro"/>
</dbReference>
<dbReference type="Gene3D" id="2.60.120.620">
    <property type="entry name" value="q2cbj1_9rhob like domain"/>
    <property type="match status" value="1"/>
</dbReference>
<dbReference type="Pfam" id="PF11951">
    <property type="entry name" value="Fungal_trans_2"/>
    <property type="match status" value="1"/>
</dbReference>
<dbReference type="PANTHER" id="PTHR37534">
    <property type="entry name" value="TRANSCRIPTIONAL ACTIVATOR PROTEIN UGA3"/>
    <property type="match status" value="1"/>
</dbReference>
<feature type="compositionally biased region" description="Low complexity" evidence="6">
    <location>
        <begin position="404"/>
        <end position="414"/>
    </location>
</feature>
<evidence type="ECO:0000259" key="7">
    <source>
        <dbReference type="PROSITE" id="PS50048"/>
    </source>
</evidence>
<dbReference type="GO" id="GO:0005634">
    <property type="term" value="C:nucleus"/>
    <property type="evidence" value="ECO:0007669"/>
    <property type="project" value="UniProtKB-SubCell"/>
</dbReference>
<proteinExistence type="predicted"/>
<keyword evidence="5" id="KW-0539">Nucleus</keyword>
<evidence type="ECO:0000256" key="4">
    <source>
        <dbReference type="ARBA" id="ARBA00023163"/>
    </source>
</evidence>
<dbReference type="InterPro" id="IPR001138">
    <property type="entry name" value="Zn2Cys6_DnaBD"/>
</dbReference>
<comment type="caution">
    <text evidence="8">The sequence shown here is derived from an EMBL/GenBank/DDBJ whole genome shotgun (WGS) entry which is preliminary data.</text>
</comment>
<dbReference type="AlphaFoldDB" id="A0AA39D0N7"/>
<reference evidence="8" key="1">
    <citation type="submission" date="2022-10" db="EMBL/GenBank/DDBJ databases">
        <title>Culturing micro-colonial fungi from biological soil crusts in the Mojave desert and describing Neophaeococcomyces mojavensis, and introducing the new genera and species Taxawa tesnikishii.</title>
        <authorList>
            <person name="Kurbessoian T."/>
            <person name="Stajich J.E."/>
        </authorList>
    </citation>
    <scope>NUCLEOTIDE SEQUENCE</scope>
    <source>
        <strain evidence="8">TK_35</strain>
    </source>
</reference>
<dbReference type="PANTHER" id="PTHR37534:SF47">
    <property type="entry name" value="ZN(2)-C6 FUNGAL-TYPE DOMAIN-CONTAINING PROTEIN"/>
    <property type="match status" value="1"/>
</dbReference>
<sequence length="1047" mass="115708">MGLSMFGPPEPIDPTYQPTTSITKIPANAPIEEILEVIERDGGVILTGFTSAEELSAIDRDVEAHRKQTRSEKGALPNLPRETLSVAGLVGKSPTVARMCEYPVLEKLRTHILRENFDVIREDHVEHNTIDPLLSISMTFHIGPGAPRQRLHRDDNTHGTRHGGGAHFDLKQAGQFACLVAGSQTTRENGATMFIPGSHKWDDTRVPRLDEICFAEMEPGSALIFLASCYHGGGHNATADEVRRVHGLFFTLVFTVYTDDHTPYMARYETHPAERMTTSLVPLAPNGNVNPGPVEQVSKRKQPKSRNGCVSCKTRRRKCDETKPACQQCTRRGLICGGYPKFLKWRPVGRKVGTDQPRSLDSYPKINLQPPSEKKKPRLNSHPREDGPSAVSQSKTSNSFAGHPSVSTSASTASPFRTLESTGLSYVPSESVEIDLDGYEANGIDDRGQQSNSAGDAFFPTAHLSDQSAHSEDLEFGPDVSVWDFFNHESLFDSFMDDDVMNDVTAPIPELDRALDTTFDSLVHYPKVPVTTAIQSDLAFVAVPEEQPGAGDAAAETIKHLFEHRTCEILSIKEDQSRNPWRTLIWPLASDHPALQYALAAMTCLHMCKSQPQHRLPGLRHFEASTRALAEDVSAHTDNADALTWSMSVVATRLALGFAAGWDYESSSTGIDHINEAKILIRQAATNHKTSPLSGSDLSRLSFLANTCLYMDVIARLTCPNSQTSNDVDFMMACTSLSSHIPSKQQIDPLMGCAITLFPMIGRLDDLVGKVRRRSADRNSPAIISQAVELRTDIERWKPSIQLDNLSELHPTVSDAIQTAEAYRWAALLLLRQAVPELPWRQSVWELASKTLIFIATVPLRSPTTIVQAFPLIAAGCEAIDDDDREWVRQRWELMGQKMITGIVDRCKEITLEVWRRRDEFEEINFVAKTGTTTATQRPESTSLSTTPTPMSNSNTASTRMSTVESDFEAATAEQPPLSSETDHQCRETQPPPTPGHGIGVSDFPDTAAFKKGIDPITRAGFMNYTVKGDLHWLGVMKDWNLEVMLG</sequence>
<feature type="region of interest" description="Disordered" evidence="6">
    <location>
        <begin position="147"/>
        <end position="166"/>
    </location>
</feature>
<feature type="compositionally biased region" description="Polar residues" evidence="6">
    <location>
        <begin position="390"/>
        <end position="400"/>
    </location>
</feature>
<dbReference type="InterPro" id="IPR008775">
    <property type="entry name" value="Phytyl_CoA_dOase-like"/>
</dbReference>
<evidence type="ECO:0000256" key="5">
    <source>
        <dbReference type="ARBA" id="ARBA00023242"/>
    </source>
</evidence>
<name>A0AA39D0N7_9EURO</name>
<dbReference type="SUPFAM" id="SSF51197">
    <property type="entry name" value="Clavaminate synthase-like"/>
    <property type="match status" value="1"/>
</dbReference>
<dbReference type="PROSITE" id="PS50048">
    <property type="entry name" value="ZN2_CY6_FUNGAL_2"/>
    <property type="match status" value="1"/>
</dbReference>
<dbReference type="PROSITE" id="PS00463">
    <property type="entry name" value="ZN2_CY6_FUNGAL_1"/>
    <property type="match status" value="1"/>
</dbReference>
<comment type="subcellular location">
    <subcellularLocation>
        <location evidence="1">Nucleus</location>
    </subcellularLocation>
</comment>
<dbReference type="Pfam" id="PF05721">
    <property type="entry name" value="PhyH"/>
    <property type="match status" value="1"/>
</dbReference>
<evidence type="ECO:0000313" key="8">
    <source>
        <dbReference type="EMBL" id="KAJ9640837.1"/>
    </source>
</evidence>
<dbReference type="GO" id="GO:0000976">
    <property type="term" value="F:transcription cis-regulatory region binding"/>
    <property type="evidence" value="ECO:0007669"/>
    <property type="project" value="TreeGrafter"/>
</dbReference>
<feature type="region of interest" description="Disordered" evidence="6">
    <location>
        <begin position="930"/>
        <end position="999"/>
    </location>
</feature>
<keyword evidence="2" id="KW-0805">Transcription regulation</keyword>
<feature type="domain" description="Zn(2)-C6 fungal-type" evidence="7">
    <location>
        <begin position="308"/>
        <end position="336"/>
    </location>
</feature>
<protein>
    <recommendedName>
        <fullName evidence="7">Zn(2)-C6 fungal-type domain-containing protein</fullName>
    </recommendedName>
</protein>
<evidence type="ECO:0000256" key="3">
    <source>
        <dbReference type="ARBA" id="ARBA00023125"/>
    </source>
</evidence>
<dbReference type="GO" id="GO:0045944">
    <property type="term" value="P:positive regulation of transcription by RNA polymerase II"/>
    <property type="evidence" value="ECO:0007669"/>
    <property type="project" value="TreeGrafter"/>
</dbReference>
<evidence type="ECO:0000256" key="6">
    <source>
        <dbReference type="SAM" id="MobiDB-lite"/>
    </source>
</evidence>
<dbReference type="InterPro" id="IPR021858">
    <property type="entry name" value="Fun_TF"/>
</dbReference>
<evidence type="ECO:0000256" key="2">
    <source>
        <dbReference type="ARBA" id="ARBA00023015"/>
    </source>
</evidence>
<feature type="compositionally biased region" description="Polar residues" evidence="6">
    <location>
        <begin position="930"/>
        <end position="940"/>
    </location>
</feature>
<organism evidence="8 9">
    <name type="scientific">Knufia peltigerae</name>
    <dbReference type="NCBI Taxonomy" id="1002370"/>
    <lineage>
        <taxon>Eukaryota</taxon>
        <taxon>Fungi</taxon>
        <taxon>Dikarya</taxon>
        <taxon>Ascomycota</taxon>
        <taxon>Pezizomycotina</taxon>
        <taxon>Eurotiomycetes</taxon>
        <taxon>Chaetothyriomycetidae</taxon>
        <taxon>Chaetothyriales</taxon>
        <taxon>Trichomeriaceae</taxon>
        <taxon>Knufia</taxon>
    </lineage>
</organism>
<accession>A0AA39D0N7</accession>
<dbReference type="InterPro" id="IPR036864">
    <property type="entry name" value="Zn2-C6_fun-type_DNA-bd_sf"/>
</dbReference>
<dbReference type="GO" id="GO:0000981">
    <property type="term" value="F:DNA-binding transcription factor activity, RNA polymerase II-specific"/>
    <property type="evidence" value="ECO:0007669"/>
    <property type="project" value="InterPro"/>
</dbReference>
<feature type="region of interest" description="Disordered" evidence="6">
    <location>
        <begin position="351"/>
        <end position="414"/>
    </location>
</feature>
<dbReference type="SMART" id="SM00066">
    <property type="entry name" value="GAL4"/>
    <property type="match status" value="1"/>
</dbReference>
<dbReference type="CDD" id="cd00067">
    <property type="entry name" value="GAL4"/>
    <property type="match status" value="1"/>
</dbReference>
<keyword evidence="9" id="KW-1185">Reference proteome</keyword>
<feature type="region of interest" description="Disordered" evidence="6">
    <location>
        <begin position="282"/>
        <end position="308"/>
    </location>
</feature>
<gene>
    <name evidence="8" type="ORF">H2204_003126</name>
</gene>
<evidence type="ECO:0000256" key="1">
    <source>
        <dbReference type="ARBA" id="ARBA00004123"/>
    </source>
</evidence>